<name>A0A5C7GRQ1_9ROSI</name>
<dbReference type="OrthoDB" id="1923662at2759"/>
<feature type="transmembrane region" description="Helical" evidence="2">
    <location>
        <begin position="542"/>
        <end position="562"/>
    </location>
</feature>
<protein>
    <recommendedName>
        <fullName evidence="3">PGG domain-containing protein</fullName>
    </recommendedName>
</protein>
<dbReference type="PANTHER" id="PTHR24177">
    <property type="entry name" value="CASKIN"/>
    <property type="match status" value="1"/>
</dbReference>
<evidence type="ECO:0000259" key="3">
    <source>
        <dbReference type="Pfam" id="PF13962"/>
    </source>
</evidence>
<reference evidence="5" key="1">
    <citation type="journal article" date="2019" name="Gigascience">
        <title>De novo genome assembly of the endangered Acer yangbiense, a plant species with extremely small populations endemic to Yunnan Province, China.</title>
        <authorList>
            <person name="Yang J."/>
            <person name="Wariss H.M."/>
            <person name="Tao L."/>
            <person name="Zhang R."/>
            <person name="Yun Q."/>
            <person name="Hollingsworth P."/>
            <person name="Dao Z."/>
            <person name="Luo G."/>
            <person name="Guo H."/>
            <person name="Ma Y."/>
            <person name="Sun W."/>
        </authorList>
    </citation>
    <scope>NUCLEOTIDE SEQUENCE [LARGE SCALE GENOMIC DNA]</scope>
    <source>
        <strain evidence="5">cv. Malutang</strain>
    </source>
</reference>
<evidence type="ECO:0000256" key="1">
    <source>
        <dbReference type="SAM" id="MobiDB-lite"/>
    </source>
</evidence>
<organism evidence="4 5">
    <name type="scientific">Acer yangbiense</name>
    <dbReference type="NCBI Taxonomy" id="1000413"/>
    <lineage>
        <taxon>Eukaryota</taxon>
        <taxon>Viridiplantae</taxon>
        <taxon>Streptophyta</taxon>
        <taxon>Embryophyta</taxon>
        <taxon>Tracheophyta</taxon>
        <taxon>Spermatophyta</taxon>
        <taxon>Magnoliopsida</taxon>
        <taxon>eudicotyledons</taxon>
        <taxon>Gunneridae</taxon>
        <taxon>Pentapetalae</taxon>
        <taxon>rosids</taxon>
        <taxon>malvids</taxon>
        <taxon>Sapindales</taxon>
        <taxon>Sapindaceae</taxon>
        <taxon>Hippocastanoideae</taxon>
        <taxon>Acereae</taxon>
        <taxon>Acer</taxon>
    </lineage>
</organism>
<dbReference type="InterPro" id="IPR036770">
    <property type="entry name" value="Ankyrin_rpt-contain_sf"/>
</dbReference>
<feature type="compositionally biased region" description="Acidic residues" evidence="1">
    <location>
        <begin position="260"/>
        <end position="270"/>
    </location>
</feature>
<keyword evidence="2" id="KW-1133">Transmembrane helix</keyword>
<feature type="transmembrane region" description="Helical" evidence="2">
    <location>
        <begin position="621"/>
        <end position="645"/>
    </location>
</feature>
<dbReference type="Proteomes" id="UP000323000">
    <property type="component" value="Chromosome 13"/>
</dbReference>
<accession>A0A5C7GRQ1</accession>
<dbReference type="SUPFAM" id="SSF48403">
    <property type="entry name" value="Ankyrin repeat"/>
    <property type="match status" value="1"/>
</dbReference>
<dbReference type="Gene3D" id="1.25.40.20">
    <property type="entry name" value="Ankyrin repeat-containing domain"/>
    <property type="match status" value="2"/>
</dbReference>
<feature type="transmembrane region" description="Helical" evidence="2">
    <location>
        <begin position="687"/>
        <end position="708"/>
    </location>
</feature>
<feature type="domain" description="PGG" evidence="3">
    <location>
        <begin position="531"/>
        <end position="642"/>
    </location>
</feature>
<dbReference type="GO" id="GO:0016020">
    <property type="term" value="C:membrane"/>
    <property type="evidence" value="ECO:0007669"/>
    <property type="project" value="TreeGrafter"/>
</dbReference>
<gene>
    <name evidence="4" type="ORF">EZV62_026150</name>
</gene>
<evidence type="ECO:0000313" key="5">
    <source>
        <dbReference type="Proteomes" id="UP000323000"/>
    </source>
</evidence>
<keyword evidence="5" id="KW-1185">Reference proteome</keyword>
<sequence length="721" mass="82353">MFNISAMKVPYQAVIKENWEDLKTFFDNDRNTFNILYPMTVAKDTAFHIAVHSGREQPLKHLLERVDDPMGANVFMTNAYGNTVLHEAAINHNIAAVKLLVGDEYVTPEQLLKRNRSGQTPLFKAASFGSTKVVRYLASQPKQMICDNKKLEDAHGTRNDGTSILHAAVRGEHFGDHSFFFFFVFIFFLSIYTFTESFSGTALELLKIDEGLAELKTKNGMTSLYLLTNIQSAFGSKYRKQFWHRLVYLCIPTGDDNNDDANNIDEDDQYDDKQVGDNRSKDADCGRLKISGLWPTVTKIWEEKRKRKFAFELARKLIKSDNSWQPSHTEDTIPYFRSLTLEPKDEQIKEKPDQQLNHEYSDDNDEHDQEVQTVVITIEDNNKLEDPKVETPLLAATRTGMIEIVREILKEHPQAVEHISHKKQNILHVAASYRQREVFELVKDMHVPTSRLILGIDEDSYTVLQHVADTKNYPGGSRPGPAYQLQEELEWFKSVEDIMPSFFTKHRDKNNQTARELFKDKHKDQLKDAQKWIKETSQSCSAVAVLVATVVFAAAFTVPGGTDDDNGLPILLDNPFFLFFTIADVISLSSSLTAVVMFLSVLTSPFELEDFRVSLPRRLTLGFALLFMSVATTMLAFTSTVFLIMRLDQRRRWTMTLICCAAFFPVSVLALTHFPLFVSFVNAWKNLFMAIWEAPPCSLVVGCLASVLKRVRWLQPEKKDH</sequence>
<feature type="transmembrane region" description="Helical" evidence="2">
    <location>
        <begin position="657"/>
        <end position="681"/>
    </location>
</feature>
<dbReference type="SMART" id="SM00248">
    <property type="entry name" value="ANK"/>
    <property type="match status" value="5"/>
</dbReference>
<dbReference type="EMBL" id="VAHF01000013">
    <property type="protein sequence ID" value="TXG46856.1"/>
    <property type="molecule type" value="Genomic_DNA"/>
</dbReference>
<proteinExistence type="predicted"/>
<feature type="transmembrane region" description="Helical" evidence="2">
    <location>
        <begin position="574"/>
        <end position="601"/>
    </location>
</feature>
<evidence type="ECO:0000256" key="2">
    <source>
        <dbReference type="SAM" id="Phobius"/>
    </source>
</evidence>
<feature type="region of interest" description="Disordered" evidence="1">
    <location>
        <begin position="346"/>
        <end position="367"/>
    </location>
</feature>
<dbReference type="Pfam" id="PF12796">
    <property type="entry name" value="Ank_2"/>
    <property type="match status" value="1"/>
</dbReference>
<dbReference type="Pfam" id="PF13962">
    <property type="entry name" value="PGG"/>
    <property type="match status" value="1"/>
</dbReference>
<evidence type="ECO:0000313" key="4">
    <source>
        <dbReference type="EMBL" id="TXG46856.1"/>
    </source>
</evidence>
<dbReference type="PANTHER" id="PTHR24177:SF215">
    <property type="entry name" value="PGG DOMAIN-CONTAINING PROTEIN"/>
    <property type="match status" value="1"/>
</dbReference>
<keyword evidence="2" id="KW-0812">Transmembrane</keyword>
<feature type="compositionally biased region" description="Basic and acidic residues" evidence="1">
    <location>
        <begin position="271"/>
        <end position="281"/>
    </location>
</feature>
<dbReference type="InterPro" id="IPR026961">
    <property type="entry name" value="PGG_dom"/>
</dbReference>
<comment type="caution">
    <text evidence="4">The sequence shown here is derived from an EMBL/GenBank/DDBJ whole genome shotgun (WGS) entry which is preliminary data.</text>
</comment>
<keyword evidence="2" id="KW-0472">Membrane</keyword>
<dbReference type="AlphaFoldDB" id="A0A5C7GRQ1"/>
<dbReference type="InterPro" id="IPR002110">
    <property type="entry name" value="Ankyrin_rpt"/>
</dbReference>
<feature type="region of interest" description="Disordered" evidence="1">
    <location>
        <begin position="260"/>
        <end position="281"/>
    </location>
</feature>
<feature type="transmembrane region" description="Helical" evidence="2">
    <location>
        <begin position="179"/>
        <end position="195"/>
    </location>
</feature>